<dbReference type="InterPro" id="IPR041474">
    <property type="entry name" value="NicS_C"/>
</dbReference>
<dbReference type="GO" id="GO:0003677">
    <property type="term" value="F:DNA binding"/>
    <property type="evidence" value="ECO:0007669"/>
    <property type="project" value="UniProtKB-UniRule"/>
</dbReference>
<feature type="DNA-binding region" description="H-T-H motif" evidence="2">
    <location>
        <begin position="27"/>
        <end position="46"/>
    </location>
</feature>
<dbReference type="InterPro" id="IPR036271">
    <property type="entry name" value="Tet_transcr_reg_TetR-rel_C_sf"/>
</dbReference>
<dbReference type="SUPFAM" id="SSF48498">
    <property type="entry name" value="Tetracyclin repressor-like, C-terminal domain"/>
    <property type="match status" value="1"/>
</dbReference>
<dbReference type="Pfam" id="PF17938">
    <property type="entry name" value="TetR_C_29"/>
    <property type="match status" value="1"/>
</dbReference>
<dbReference type="PRINTS" id="PR00455">
    <property type="entry name" value="HTHTETR"/>
</dbReference>
<dbReference type="SUPFAM" id="SSF46689">
    <property type="entry name" value="Homeodomain-like"/>
    <property type="match status" value="1"/>
</dbReference>
<keyword evidence="5" id="KW-1185">Reference proteome</keyword>
<dbReference type="AlphaFoldDB" id="A0A1H8ZKA7"/>
<evidence type="ECO:0000313" key="4">
    <source>
        <dbReference type="EMBL" id="SEP64168.1"/>
    </source>
</evidence>
<dbReference type="PROSITE" id="PS01081">
    <property type="entry name" value="HTH_TETR_1"/>
    <property type="match status" value="1"/>
</dbReference>
<sequence length="204" mass="23609">MDYNSKQIEILNVSLKLFAEKGFDGTSIRDIAKAADINVAMVSYYFGSKEKLLEAIVLYRVSGFRMILENLQFEEITPIEKIKKFVALYVTKLFQNKDFYQIIHFEIVNQKRACDFSAFSEIKKKNLLLLENIIAEGQKAGVFKANCNSLLIPALVIGTFSQIHNNKKFYIEMMNLKDEVEFEKYMLNDFKEEITNVVLGMLIK</sequence>
<feature type="domain" description="HTH tetR-type" evidence="3">
    <location>
        <begin position="4"/>
        <end position="64"/>
    </location>
</feature>
<dbReference type="STRING" id="1299341.SAMN05444005_101732"/>
<organism evidence="4 5">
    <name type="scientific">Flavobacterium urocaniciphilum</name>
    <dbReference type="NCBI Taxonomy" id="1299341"/>
    <lineage>
        <taxon>Bacteria</taxon>
        <taxon>Pseudomonadati</taxon>
        <taxon>Bacteroidota</taxon>
        <taxon>Flavobacteriia</taxon>
        <taxon>Flavobacteriales</taxon>
        <taxon>Flavobacteriaceae</taxon>
        <taxon>Flavobacterium</taxon>
    </lineage>
</organism>
<accession>A0A1H8ZKA7</accession>
<dbReference type="PROSITE" id="PS50977">
    <property type="entry name" value="HTH_TETR_2"/>
    <property type="match status" value="1"/>
</dbReference>
<dbReference type="InterPro" id="IPR023772">
    <property type="entry name" value="DNA-bd_HTH_TetR-type_CS"/>
</dbReference>
<proteinExistence type="predicted"/>
<dbReference type="InterPro" id="IPR009057">
    <property type="entry name" value="Homeodomain-like_sf"/>
</dbReference>
<dbReference type="Pfam" id="PF00440">
    <property type="entry name" value="TetR_N"/>
    <property type="match status" value="1"/>
</dbReference>
<dbReference type="InterPro" id="IPR001647">
    <property type="entry name" value="HTH_TetR"/>
</dbReference>
<dbReference type="InterPro" id="IPR050109">
    <property type="entry name" value="HTH-type_TetR-like_transc_reg"/>
</dbReference>
<dbReference type="RefSeq" id="WP_245745593.1">
    <property type="nucleotide sequence ID" value="NZ_FOEI01000001.1"/>
</dbReference>
<evidence type="ECO:0000256" key="1">
    <source>
        <dbReference type="ARBA" id="ARBA00023125"/>
    </source>
</evidence>
<dbReference type="EMBL" id="FOEI01000001">
    <property type="protein sequence ID" value="SEP64168.1"/>
    <property type="molecule type" value="Genomic_DNA"/>
</dbReference>
<evidence type="ECO:0000259" key="3">
    <source>
        <dbReference type="PROSITE" id="PS50977"/>
    </source>
</evidence>
<evidence type="ECO:0000256" key="2">
    <source>
        <dbReference type="PROSITE-ProRule" id="PRU00335"/>
    </source>
</evidence>
<dbReference type="Gene3D" id="1.10.357.10">
    <property type="entry name" value="Tetracycline Repressor, domain 2"/>
    <property type="match status" value="1"/>
</dbReference>
<reference evidence="4 5" key="1">
    <citation type="submission" date="2016-10" db="EMBL/GenBank/DDBJ databases">
        <authorList>
            <person name="de Groot N.N."/>
        </authorList>
    </citation>
    <scope>NUCLEOTIDE SEQUENCE [LARGE SCALE GENOMIC DNA]</scope>
    <source>
        <strain evidence="4 5">DSM 27078</strain>
    </source>
</reference>
<protein>
    <submittedName>
        <fullName evidence="4">Transcriptional regulator, TetR family</fullName>
    </submittedName>
</protein>
<dbReference type="Proteomes" id="UP000198648">
    <property type="component" value="Unassembled WGS sequence"/>
</dbReference>
<name>A0A1H8ZKA7_9FLAO</name>
<keyword evidence="1 2" id="KW-0238">DNA-binding</keyword>
<evidence type="ECO:0000313" key="5">
    <source>
        <dbReference type="Proteomes" id="UP000198648"/>
    </source>
</evidence>
<dbReference type="PANTHER" id="PTHR30328:SF54">
    <property type="entry name" value="HTH-TYPE TRANSCRIPTIONAL REPRESSOR SCO4008"/>
    <property type="match status" value="1"/>
</dbReference>
<gene>
    <name evidence="4" type="ORF">SAMN05444005_101732</name>
</gene>
<dbReference type="PANTHER" id="PTHR30328">
    <property type="entry name" value="TRANSCRIPTIONAL REPRESSOR"/>
    <property type="match status" value="1"/>
</dbReference>